<sequence>MLHSVTVRTLVLAACGWLVAADASALSLGRVRGAALVGRMLEVTVPVTLEGTEGEPCADAEVFYGEQKMARASARWEPGPDRQGVVRIQSSVPVDEPVVTIYLRVGCGQSVSRRFVLLAEVPPVNEPSSPYVGSVPSARPQLPRSAEAPAPRPAPAPRSASPATSESAEPSAPPPRSSAQRATAAAGAPPAPPARGPRKPVASAPPADRLKIDLLDLTSERNPTLRLSQELQVPAQADPQARLNAAALWAALQRSPEDILQDARRQQALERDLQALRAQTQQNAAAVGEMRAQVEKARSERRQVSLLALAGVAVLAVLAALMGGLWWRARRLENVRRWFEMPHEAASTAPQPPAPAAPAATVPTPAAAAPVALGPAAAAAIASVTSSGFGSLPSDFHVSQGGTVRMVGVQELIDVHDKADFFFALGQHDQAIAILESHVHDQVETSALAWMDLLEQYHKLDRRADYERLRSEFRQRFAVQVPDFDHFDQPTSSLENYGRALSRIVALWPSKRVLNVIEESIFRKPGLPGAEPFSLEAYRELVLLYHIAKDVAPEDDSVSAPLEYRATDFPATSLQPLNTLDTVERTVLTRPQALAAEPPAAAKPALDAKPEPEPERTGTPPHAVPPEEATVVMGQPDFDLDMDLGEDRDHLMVPPSSPRIGLDIDLDSPEQAPRELPPLDFDTSEFDGWNTQDPGEPPPRR</sequence>
<evidence type="ECO:0000313" key="5">
    <source>
        <dbReference type="Proteomes" id="UP000541185"/>
    </source>
</evidence>
<evidence type="ECO:0000313" key="4">
    <source>
        <dbReference type="EMBL" id="NML45660.1"/>
    </source>
</evidence>
<dbReference type="AlphaFoldDB" id="A0A848H8E8"/>
<gene>
    <name evidence="4" type="ORF">HHL11_18070</name>
</gene>
<dbReference type="Proteomes" id="UP000541185">
    <property type="component" value="Unassembled WGS sequence"/>
</dbReference>
<organism evidence="4 5">
    <name type="scientific">Ramlibacter agri</name>
    <dbReference type="NCBI Taxonomy" id="2728837"/>
    <lineage>
        <taxon>Bacteria</taxon>
        <taxon>Pseudomonadati</taxon>
        <taxon>Pseudomonadota</taxon>
        <taxon>Betaproteobacteria</taxon>
        <taxon>Burkholderiales</taxon>
        <taxon>Comamonadaceae</taxon>
        <taxon>Ramlibacter</taxon>
    </lineage>
</organism>
<keyword evidence="5" id="KW-1185">Reference proteome</keyword>
<dbReference type="PANTHER" id="PTHR45725">
    <property type="entry name" value="FORMIN HOMOLOGY 2 FAMILY MEMBER"/>
    <property type="match status" value="1"/>
</dbReference>
<comment type="caution">
    <text evidence="4">The sequence shown here is derived from an EMBL/GenBank/DDBJ whole genome shotgun (WGS) entry which is preliminary data.</text>
</comment>
<name>A0A848H8E8_9BURK</name>
<feature type="chain" id="PRO_5032646555" evidence="3">
    <location>
        <begin position="21"/>
        <end position="701"/>
    </location>
</feature>
<feature type="region of interest" description="Disordered" evidence="1">
    <location>
        <begin position="591"/>
        <end position="701"/>
    </location>
</feature>
<keyword evidence="2" id="KW-0812">Transmembrane</keyword>
<accession>A0A848H8E8</accession>
<proteinExistence type="predicted"/>
<dbReference type="PANTHER" id="PTHR45725:SF1">
    <property type="entry name" value="DISHEVELLED ASSOCIATED ACTIVATOR OF MORPHOGENESIS, ISOFORM D"/>
    <property type="match status" value="1"/>
</dbReference>
<keyword evidence="3" id="KW-0732">Signal</keyword>
<dbReference type="EMBL" id="JABBFX010000001">
    <property type="protein sequence ID" value="NML45660.1"/>
    <property type="molecule type" value="Genomic_DNA"/>
</dbReference>
<keyword evidence="2" id="KW-1133">Transmembrane helix</keyword>
<protein>
    <submittedName>
        <fullName evidence="4">Uncharacterized protein</fullName>
    </submittedName>
</protein>
<feature type="region of interest" description="Disordered" evidence="1">
    <location>
        <begin position="126"/>
        <end position="209"/>
    </location>
</feature>
<dbReference type="InterPro" id="IPR051425">
    <property type="entry name" value="Formin_Homology"/>
</dbReference>
<feature type="compositionally biased region" description="Low complexity" evidence="1">
    <location>
        <begin position="177"/>
        <end position="188"/>
    </location>
</feature>
<evidence type="ECO:0000256" key="2">
    <source>
        <dbReference type="SAM" id="Phobius"/>
    </source>
</evidence>
<reference evidence="4 5" key="1">
    <citation type="submission" date="2020-04" db="EMBL/GenBank/DDBJ databases">
        <title>Ramlibacter sp. G-1-2-2 isolated from soil.</title>
        <authorList>
            <person name="Dahal R.H."/>
        </authorList>
    </citation>
    <scope>NUCLEOTIDE SEQUENCE [LARGE SCALE GENOMIC DNA]</scope>
    <source>
        <strain evidence="4 5">G-1-2-2</strain>
    </source>
</reference>
<feature type="compositionally biased region" description="Low complexity" evidence="1">
    <location>
        <begin position="157"/>
        <end position="170"/>
    </location>
</feature>
<feature type="compositionally biased region" description="Basic and acidic residues" evidence="1">
    <location>
        <begin position="606"/>
        <end position="616"/>
    </location>
</feature>
<feature type="compositionally biased region" description="Low complexity" evidence="1">
    <location>
        <begin position="593"/>
        <end position="605"/>
    </location>
</feature>
<evidence type="ECO:0000256" key="1">
    <source>
        <dbReference type="SAM" id="MobiDB-lite"/>
    </source>
</evidence>
<keyword evidence="2" id="KW-0472">Membrane</keyword>
<evidence type="ECO:0000256" key="3">
    <source>
        <dbReference type="SAM" id="SignalP"/>
    </source>
</evidence>
<dbReference type="RefSeq" id="WP_169419736.1">
    <property type="nucleotide sequence ID" value="NZ_JABBFX010000001.1"/>
</dbReference>
<feature type="signal peptide" evidence="3">
    <location>
        <begin position="1"/>
        <end position="20"/>
    </location>
</feature>
<feature type="transmembrane region" description="Helical" evidence="2">
    <location>
        <begin position="306"/>
        <end position="327"/>
    </location>
</feature>